<evidence type="ECO:0000256" key="3">
    <source>
        <dbReference type="ARBA" id="ARBA00022801"/>
    </source>
</evidence>
<evidence type="ECO:0000256" key="1">
    <source>
        <dbReference type="ARBA" id="ARBA00006641"/>
    </source>
</evidence>
<dbReference type="AlphaFoldDB" id="A0A3G6J3S1"/>
<evidence type="ECO:0000256" key="2">
    <source>
        <dbReference type="ARBA" id="ARBA00022670"/>
    </source>
</evidence>
<dbReference type="SUPFAM" id="SSF53182">
    <property type="entry name" value="Pyrrolidone carboxyl peptidase (pyroglutamate aminopeptidase)"/>
    <property type="match status" value="1"/>
</dbReference>
<dbReference type="PANTHER" id="PTHR23402:SF1">
    <property type="entry name" value="PYROGLUTAMYL-PEPTIDASE I"/>
    <property type="match status" value="1"/>
</dbReference>
<sequence>MDRTIVMTYFEPFGRRPVNATQQAATALTHILLTDPSHTNGSTPQSAPPQHPNRDTQGDTTGVWRQPTTTIDLVSQEAKCCLLAVELPVSFRRARSQLQQIIDHFHPAAMLCLGEDGTRKALQIERHAYNECHATMADNDGIRKTNAAITTTAAVGSPLKANWDPERLVACLHSKQLAAEISDDPGRYVCNTTAYTLAQSNIPGGFCHIPALPVADLQQPITAQTAQQVRALFHPPAHPLTTAPSSPNTELPAASAANTAVHNPTTIDDLVLGIATLLADLVHPNPAH</sequence>
<evidence type="ECO:0000256" key="4">
    <source>
        <dbReference type="ARBA" id="ARBA00022807"/>
    </source>
</evidence>
<feature type="compositionally biased region" description="Polar residues" evidence="5">
    <location>
        <begin position="36"/>
        <end position="45"/>
    </location>
</feature>
<evidence type="ECO:0000256" key="5">
    <source>
        <dbReference type="SAM" id="MobiDB-lite"/>
    </source>
</evidence>
<reference evidence="6 7" key="1">
    <citation type="submission" date="2018-11" db="EMBL/GenBank/DDBJ databases">
        <authorList>
            <person name="Kleinhagauer T."/>
            <person name="Glaeser S.P."/>
            <person name="Spergser J."/>
            <person name="Ruckert C."/>
            <person name="Kaempfer P."/>
            <person name="Busse H.-J."/>
        </authorList>
    </citation>
    <scope>NUCLEOTIDE SEQUENCE [LARGE SCALE GENOMIC DNA]</scope>
    <source>
        <strain evidence="6 7">200CH</strain>
    </source>
</reference>
<dbReference type="PANTHER" id="PTHR23402">
    <property type="entry name" value="PROTEASE FAMILY C15 PYROGLUTAMYL-PEPTIDASE I-RELATED"/>
    <property type="match status" value="1"/>
</dbReference>
<dbReference type="InterPro" id="IPR036440">
    <property type="entry name" value="Peptidase_C15-like_sf"/>
</dbReference>
<comment type="similarity">
    <text evidence="1">Belongs to the peptidase C15 family.</text>
</comment>
<protein>
    <submittedName>
        <fullName evidence="6">Pyrrolidone-carboxylate peptidase</fullName>
        <ecNumber evidence="6">3.4.19.3</ecNumber>
    </submittedName>
</protein>
<feature type="region of interest" description="Disordered" evidence="5">
    <location>
        <begin position="34"/>
        <end position="64"/>
    </location>
</feature>
<accession>A0A3G6J3S1</accession>
<dbReference type="KEGG" id="ccho:CCHOA_01515"/>
<gene>
    <name evidence="6" type="primary">pcp</name>
    <name evidence="6" type="ORF">CCHOA_01515</name>
</gene>
<dbReference type="Gene3D" id="3.40.630.20">
    <property type="entry name" value="Peptidase C15, pyroglutamyl peptidase I-like"/>
    <property type="match status" value="1"/>
</dbReference>
<feature type="region of interest" description="Disordered" evidence="5">
    <location>
        <begin position="236"/>
        <end position="257"/>
    </location>
</feature>
<dbReference type="InterPro" id="IPR016125">
    <property type="entry name" value="Peptidase_C15-like"/>
</dbReference>
<evidence type="ECO:0000313" key="7">
    <source>
        <dbReference type="Proteomes" id="UP000269019"/>
    </source>
</evidence>
<name>A0A3G6J3S1_9CORY</name>
<dbReference type="EC" id="3.4.19.3" evidence="6"/>
<proteinExistence type="inferred from homology"/>
<dbReference type="OrthoDB" id="9779738at2"/>
<organism evidence="6 7">
    <name type="scientific">Corynebacterium choanae</name>
    <dbReference type="NCBI Taxonomy" id="1862358"/>
    <lineage>
        <taxon>Bacteria</taxon>
        <taxon>Bacillati</taxon>
        <taxon>Actinomycetota</taxon>
        <taxon>Actinomycetes</taxon>
        <taxon>Mycobacteriales</taxon>
        <taxon>Corynebacteriaceae</taxon>
        <taxon>Corynebacterium</taxon>
    </lineage>
</organism>
<dbReference type="GO" id="GO:0006508">
    <property type="term" value="P:proteolysis"/>
    <property type="evidence" value="ECO:0007669"/>
    <property type="project" value="UniProtKB-KW"/>
</dbReference>
<dbReference type="GO" id="GO:0016920">
    <property type="term" value="F:pyroglutamyl-peptidase activity"/>
    <property type="evidence" value="ECO:0007669"/>
    <property type="project" value="UniProtKB-EC"/>
</dbReference>
<evidence type="ECO:0000313" key="6">
    <source>
        <dbReference type="EMBL" id="AZA12731.1"/>
    </source>
</evidence>
<dbReference type="Pfam" id="PF01470">
    <property type="entry name" value="Peptidase_C15"/>
    <property type="match status" value="1"/>
</dbReference>
<keyword evidence="7" id="KW-1185">Reference proteome</keyword>
<dbReference type="EMBL" id="CP033896">
    <property type="protein sequence ID" value="AZA12731.1"/>
    <property type="molecule type" value="Genomic_DNA"/>
</dbReference>
<keyword evidence="3 6" id="KW-0378">Hydrolase</keyword>
<dbReference type="Proteomes" id="UP000269019">
    <property type="component" value="Chromosome"/>
</dbReference>
<keyword evidence="4" id="KW-0788">Thiol protease</keyword>
<keyword evidence="2" id="KW-0645">Protease</keyword>